<dbReference type="RefSeq" id="WP_268146538.1">
    <property type="nucleotide sequence ID" value="NZ_JAPPUW010000001.1"/>
</dbReference>
<dbReference type="EMBL" id="SGUG01000007">
    <property type="protein sequence ID" value="MDG0862062.1"/>
    <property type="molecule type" value="Genomic_DNA"/>
</dbReference>
<dbReference type="PANTHER" id="PTHR40036:SF1">
    <property type="entry name" value="MACROCIN O-METHYLTRANSFERASE"/>
    <property type="match status" value="1"/>
</dbReference>
<proteinExistence type="predicted"/>
<dbReference type="Pfam" id="PF05711">
    <property type="entry name" value="TylF"/>
    <property type="match status" value="1"/>
</dbReference>
<evidence type="ECO:0000313" key="1">
    <source>
        <dbReference type="EMBL" id="MDG0862062.1"/>
    </source>
</evidence>
<dbReference type="Proteomes" id="UP001152766">
    <property type="component" value="Unassembled WGS sequence"/>
</dbReference>
<name>A0A9X4R3G4_9BURK</name>
<gene>
    <name evidence="1" type="ORF">EXJ73_06185</name>
</gene>
<sequence length="239" mass="26636">MNASEALSRIREPAFLASGVMNSLLHVIDTIAPTDYGRAYRQVRPYTMSSNARLRALNAAVEQVVQRQVPGDIVECGTARGGSAALMGMALQRAGDPRRMWVFDTFEGMPEANSNDPDYEHARHYTGTCRGELAEVSSLFGRLGLLDRTHFVQGLFQDTLPRTPTGPISVLHLDGDWYDSVMVCLEHLYDHVSPGGMIQIDDYGYWAGARKAVEDFFRQRGIAPSLRYIDYSGRQFSKP</sequence>
<dbReference type="AlphaFoldDB" id="A0A9X4R3G4"/>
<protein>
    <submittedName>
        <fullName evidence="1">Macrocin O-methyltransferase</fullName>
    </submittedName>
</protein>
<dbReference type="PANTHER" id="PTHR40036">
    <property type="entry name" value="MACROCIN O-METHYLTRANSFERASE"/>
    <property type="match status" value="1"/>
</dbReference>
<accession>A0A9X4R3G4</accession>
<dbReference type="SUPFAM" id="SSF53335">
    <property type="entry name" value="S-adenosyl-L-methionine-dependent methyltransferases"/>
    <property type="match status" value="1"/>
</dbReference>
<keyword evidence="2" id="KW-1185">Reference proteome</keyword>
<dbReference type="InterPro" id="IPR008884">
    <property type="entry name" value="TylF_MeTrfase"/>
</dbReference>
<dbReference type="Gene3D" id="3.40.50.150">
    <property type="entry name" value="Vaccinia Virus protein VP39"/>
    <property type="match status" value="1"/>
</dbReference>
<evidence type="ECO:0000313" key="2">
    <source>
        <dbReference type="Proteomes" id="UP001152766"/>
    </source>
</evidence>
<dbReference type="InterPro" id="IPR029063">
    <property type="entry name" value="SAM-dependent_MTases_sf"/>
</dbReference>
<reference evidence="1" key="1">
    <citation type="submission" date="2019-02" db="EMBL/GenBank/DDBJ databases">
        <title>Draft genome of the type strain Pelomonas aquatica CCUG 52575T.</title>
        <authorList>
            <person name="Gomila M."/>
            <person name="Lalucat J."/>
        </authorList>
    </citation>
    <scope>NUCLEOTIDE SEQUENCE</scope>
    <source>
        <strain evidence="1">CCUG 52575</strain>
    </source>
</reference>
<organism evidence="1 2">
    <name type="scientific">Pelomonas aquatica</name>
    <dbReference type="NCBI Taxonomy" id="431058"/>
    <lineage>
        <taxon>Bacteria</taxon>
        <taxon>Pseudomonadati</taxon>
        <taxon>Pseudomonadota</taxon>
        <taxon>Betaproteobacteria</taxon>
        <taxon>Burkholderiales</taxon>
        <taxon>Sphaerotilaceae</taxon>
        <taxon>Roseateles</taxon>
    </lineage>
</organism>
<comment type="caution">
    <text evidence="1">The sequence shown here is derived from an EMBL/GenBank/DDBJ whole genome shotgun (WGS) entry which is preliminary data.</text>
</comment>